<keyword evidence="4 5" id="KW-0472">Membrane</keyword>
<feature type="transmembrane region" description="Helical" evidence="5">
    <location>
        <begin position="12"/>
        <end position="30"/>
    </location>
</feature>
<name>A0ABT1NMS0_9FIRM</name>
<evidence type="ECO:0000256" key="3">
    <source>
        <dbReference type="ARBA" id="ARBA00022989"/>
    </source>
</evidence>
<dbReference type="PANTHER" id="PTHR37955:SF1">
    <property type="entry name" value="DEP DOMAIN-CONTAINING PROTEIN"/>
    <property type="match status" value="1"/>
</dbReference>
<dbReference type="PANTHER" id="PTHR37955">
    <property type="entry name" value="TELLURITE RESISTANCE PROTEIN TEHA"/>
    <property type="match status" value="1"/>
</dbReference>
<dbReference type="CDD" id="cd09325">
    <property type="entry name" value="TDT_C4-dicarb_trans"/>
    <property type="match status" value="1"/>
</dbReference>
<proteinExistence type="predicted"/>
<feature type="transmembrane region" description="Helical" evidence="5">
    <location>
        <begin position="36"/>
        <end position="55"/>
    </location>
</feature>
<feature type="transmembrane region" description="Helical" evidence="5">
    <location>
        <begin position="210"/>
        <end position="232"/>
    </location>
</feature>
<organism evidence="6 7">
    <name type="scientific">Lutispora saccharofermentans</name>
    <dbReference type="NCBI Taxonomy" id="3024236"/>
    <lineage>
        <taxon>Bacteria</taxon>
        <taxon>Bacillati</taxon>
        <taxon>Bacillota</taxon>
        <taxon>Clostridia</taxon>
        <taxon>Lutisporales</taxon>
        <taxon>Lutisporaceae</taxon>
        <taxon>Lutispora</taxon>
    </lineage>
</organism>
<dbReference type="EMBL" id="JAJEKE010000019">
    <property type="protein sequence ID" value="MCQ1531226.1"/>
    <property type="molecule type" value="Genomic_DNA"/>
</dbReference>
<dbReference type="InterPro" id="IPR038665">
    <property type="entry name" value="Voltage-dep_anion_channel_sf"/>
</dbReference>
<evidence type="ECO:0000256" key="5">
    <source>
        <dbReference type="SAM" id="Phobius"/>
    </source>
</evidence>
<feature type="transmembrane region" description="Helical" evidence="5">
    <location>
        <begin position="130"/>
        <end position="148"/>
    </location>
</feature>
<feature type="transmembrane region" description="Helical" evidence="5">
    <location>
        <begin position="92"/>
        <end position="118"/>
    </location>
</feature>
<dbReference type="Pfam" id="PF03595">
    <property type="entry name" value="SLAC1"/>
    <property type="match status" value="1"/>
</dbReference>
<evidence type="ECO:0000313" key="6">
    <source>
        <dbReference type="EMBL" id="MCQ1531226.1"/>
    </source>
</evidence>
<keyword evidence="2 5" id="KW-0812">Transmembrane</keyword>
<evidence type="ECO:0000256" key="2">
    <source>
        <dbReference type="ARBA" id="ARBA00022692"/>
    </source>
</evidence>
<comment type="caution">
    <text evidence="6">The sequence shown here is derived from an EMBL/GenBank/DDBJ whole genome shotgun (WGS) entry which is preliminary data.</text>
</comment>
<feature type="transmembrane region" description="Helical" evidence="5">
    <location>
        <begin position="154"/>
        <end position="172"/>
    </location>
</feature>
<dbReference type="InterPro" id="IPR004695">
    <property type="entry name" value="SLAC1/Mae1/Ssu1/TehA"/>
</dbReference>
<feature type="transmembrane region" description="Helical" evidence="5">
    <location>
        <begin position="272"/>
        <end position="294"/>
    </location>
</feature>
<dbReference type="InterPro" id="IPR052951">
    <property type="entry name" value="Tellurite_res_ion_channel"/>
</dbReference>
<dbReference type="RefSeq" id="WP_255228751.1">
    <property type="nucleotide sequence ID" value="NZ_JAJEKE010000019.1"/>
</dbReference>
<comment type="subcellular location">
    <subcellularLocation>
        <location evidence="1">Membrane</location>
        <topology evidence="1">Multi-pass membrane protein</topology>
    </subcellularLocation>
</comment>
<gene>
    <name evidence="6" type="ORF">LJD61_17000</name>
</gene>
<feature type="transmembrane region" description="Helical" evidence="5">
    <location>
        <begin position="67"/>
        <end position="86"/>
    </location>
</feature>
<dbReference type="Proteomes" id="UP001651880">
    <property type="component" value="Unassembled WGS sequence"/>
</dbReference>
<feature type="transmembrane region" description="Helical" evidence="5">
    <location>
        <begin position="184"/>
        <end position="204"/>
    </location>
</feature>
<feature type="transmembrane region" description="Helical" evidence="5">
    <location>
        <begin position="244"/>
        <end position="266"/>
    </location>
</feature>
<keyword evidence="7" id="KW-1185">Reference proteome</keyword>
<evidence type="ECO:0000313" key="7">
    <source>
        <dbReference type="Proteomes" id="UP001651880"/>
    </source>
</evidence>
<evidence type="ECO:0000256" key="1">
    <source>
        <dbReference type="ARBA" id="ARBA00004141"/>
    </source>
</evidence>
<reference evidence="6 7" key="1">
    <citation type="submission" date="2021-10" db="EMBL/GenBank/DDBJ databases">
        <title>Lutispora strain m25 sp. nov., a thermophilic, non-spore-forming bacterium isolated from a lab-scale methanogenic bioreactor digesting anaerobic sludge.</title>
        <authorList>
            <person name="El Houari A."/>
            <person name="Mcdonald J."/>
        </authorList>
    </citation>
    <scope>NUCLEOTIDE SEQUENCE [LARGE SCALE GENOMIC DNA]</scope>
    <source>
        <strain evidence="7">m25</strain>
    </source>
</reference>
<keyword evidence="3 5" id="KW-1133">Transmembrane helix</keyword>
<evidence type="ECO:0000256" key="4">
    <source>
        <dbReference type="ARBA" id="ARBA00023136"/>
    </source>
</evidence>
<sequence length="316" mass="34717">MDKVIKKLPLPISGLMLALAAGGNLVLSYGSIYRNILGILSFIILVLIAAKVITAPKAVAEGMNNPVVASVLPTFSMGLMLLSTYIKPLYPALAFGIWIFALLLHVLLIVIFTVRYILKFDIKKVFPSYFVVYVGIVVASVTAPVYDMALLGRYLFWFGLASYLILLPVILYRTFAIKSVLEPAMPTIAIFAAPASLCLAGYMNSFQEKSLAMVAFLSVLALMMTFGVILYLPKLLKSKFYPSFSAFTFPFVISGIAMKLTNGYLIKAGKGFPVLAYIVKFEEILAMVMVFYILARYISFLTAKDEISAVPKQAKA</sequence>
<protein>
    <submittedName>
        <fullName evidence="6">TDT family transporter</fullName>
    </submittedName>
</protein>
<accession>A0ABT1NMS0</accession>
<dbReference type="Gene3D" id="1.50.10.150">
    <property type="entry name" value="Voltage-dependent anion channel"/>
    <property type="match status" value="1"/>
</dbReference>